<reference evidence="2" key="1">
    <citation type="journal article" date="2018" name="BMC Genomics">
        <title>Genomic insights into host adaptation between the wheat stripe rust pathogen (Puccinia striiformis f. sp. tritici) and the barley stripe rust pathogen (Puccinia striiformis f. sp. hordei).</title>
        <authorList>
            <person name="Xia C."/>
            <person name="Wang M."/>
            <person name="Yin C."/>
            <person name="Cornejo O.E."/>
            <person name="Hulbert S.H."/>
            <person name="Chen X."/>
        </authorList>
    </citation>
    <scope>NUCLEOTIDE SEQUENCE [LARGE SCALE GENOMIC DNA]</scope>
    <source>
        <strain evidence="2">93-210</strain>
    </source>
</reference>
<dbReference type="Proteomes" id="UP001060170">
    <property type="component" value="Chromosome 16"/>
</dbReference>
<accession>A0ACC0DRF3</accession>
<evidence type="ECO:0000313" key="1">
    <source>
        <dbReference type="EMBL" id="KAI7938062.1"/>
    </source>
</evidence>
<comment type="caution">
    <text evidence="1">The sequence shown here is derived from an EMBL/GenBank/DDBJ whole genome shotgun (WGS) entry which is preliminary data.</text>
</comment>
<reference evidence="1 2" key="3">
    <citation type="journal article" date="2022" name="Microbiol. Spectr.">
        <title>Folding features and dynamics of 3D genome architecture in plant fungal pathogens.</title>
        <authorList>
            <person name="Xia C."/>
        </authorList>
    </citation>
    <scope>NUCLEOTIDE SEQUENCE [LARGE SCALE GENOMIC DNA]</scope>
    <source>
        <strain evidence="1 2">93-210</strain>
    </source>
</reference>
<keyword evidence="2" id="KW-1185">Reference proteome</keyword>
<reference evidence="2" key="2">
    <citation type="journal article" date="2018" name="Mol. Plant Microbe Interact.">
        <title>Genome sequence resources for the wheat stripe rust pathogen (Puccinia striiformis f. sp. tritici) and the barley stripe rust pathogen (Puccinia striiformis f. sp. hordei).</title>
        <authorList>
            <person name="Xia C."/>
            <person name="Wang M."/>
            <person name="Yin C."/>
            <person name="Cornejo O.E."/>
            <person name="Hulbert S.H."/>
            <person name="Chen X."/>
        </authorList>
    </citation>
    <scope>NUCLEOTIDE SEQUENCE [LARGE SCALE GENOMIC DNA]</scope>
    <source>
        <strain evidence="2">93-210</strain>
    </source>
</reference>
<gene>
    <name evidence="1" type="ORF">MJO28_014982</name>
</gene>
<sequence>MDRQALIESVLSSQSEILANINKINMAVAKTSIVLLEEDAEEKPVPKHGGSIKGRLPNLNRDSEMGFQRLFQDYFAESPVYTDYIFRRRFRMHRPLLLRIVHDVEAHDPYFVHKPDALGRFGLRPIQKICSAIRMLASGGAADANDEYFRLAESTSLKSLDRFCLAVLAIYSEEYLRAPNEEDMKRILAINEKRGFPGMIGSLDCMHWGWKNCPAAWKGQFQGKEKEATIILEAVVSQDLWFWHSFFGLPGANNDLNVLAMSPIFTDLVNGVTPKCSFIVNGNEYHQPYYLADGIYPEWETIVKTISKPQGLERQHFAKMQEALRKDVERAFGVLQARFAIVAQPARGWTRRKLNRIMLTCIILHNMIVEDERGSPEDFVYESGSTTFVEPGRTESVDFSNFLKNCIALRDSTAHHQLKNDLIKHLWTLKGRGRE</sequence>
<proteinExistence type="predicted"/>
<evidence type="ECO:0000313" key="2">
    <source>
        <dbReference type="Proteomes" id="UP001060170"/>
    </source>
</evidence>
<organism evidence="1 2">
    <name type="scientific">Puccinia striiformis f. sp. tritici</name>
    <dbReference type="NCBI Taxonomy" id="168172"/>
    <lineage>
        <taxon>Eukaryota</taxon>
        <taxon>Fungi</taxon>
        <taxon>Dikarya</taxon>
        <taxon>Basidiomycota</taxon>
        <taxon>Pucciniomycotina</taxon>
        <taxon>Pucciniomycetes</taxon>
        <taxon>Pucciniales</taxon>
        <taxon>Pucciniaceae</taxon>
        <taxon>Puccinia</taxon>
    </lineage>
</organism>
<protein>
    <submittedName>
        <fullName evidence="1">Uncharacterized protein</fullName>
    </submittedName>
</protein>
<name>A0ACC0DRF3_9BASI</name>
<dbReference type="EMBL" id="CM045880">
    <property type="protein sequence ID" value="KAI7938062.1"/>
    <property type="molecule type" value="Genomic_DNA"/>
</dbReference>